<dbReference type="GO" id="GO:0003677">
    <property type="term" value="F:DNA binding"/>
    <property type="evidence" value="ECO:0007669"/>
    <property type="project" value="UniProtKB-KW"/>
</dbReference>
<dbReference type="InterPro" id="IPR013656">
    <property type="entry name" value="PAS_4"/>
</dbReference>
<dbReference type="InterPro" id="IPR039420">
    <property type="entry name" value="WalR-like"/>
</dbReference>
<dbReference type="InterPro" id="IPR016032">
    <property type="entry name" value="Sig_transdc_resp-reg_C-effctor"/>
</dbReference>
<dbReference type="SUPFAM" id="SSF46894">
    <property type="entry name" value="C-terminal effector domain of the bipartite response regulators"/>
    <property type="match status" value="1"/>
</dbReference>
<dbReference type="Pfam" id="PF00196">
    <property type="entry name" value="GerE"/>
    <property type="match status" value="1"/>
</dbReference>
<dbReference type="Gene3D" id="1.10.10.10">
    <property type="entry name" value="Winged helix-like DNA-binding domain superfamily/Winged helix DNA-binding domain"/>
    <property type="match status" value="1"/>
</dbReference>
<dbReference type="InterPro" id="IPR000792">
    <property type="entry name" value="Tscrpt_reg_LuxR_C"/>
</dbReference>
<dbReference type="Gene3D" id="3.30.450.20">
    <property type="entry name" value="PAS domain"/>
    <property type="match status" value="1"/>
</dbReference>
<reference evidence="2 3" key="1">
    <citation type="submission" date="2017-07" db="EMBL/GenBank/DDBJ databases">
        <title>Complete genome sequence of Actinoalloteichus hoggarensis DSM 45943, type strain of Actinoalloteichus hoggarensis.</title>
        <authorList>
            <person name="Ruckert C."/>
            <person name="Nouioui I."/>
            <person name="Willmese J."/>
            <person name="van Wezel G."/>
            <person name="Klenk H.-P."/>
            <person name="Kalinowski J."/>
            <person name="Zotchev S.B."/>
        </authorList>
    </citation>
    <scope>NUCLEOTIDE SEQUENCE [LARGE SCALE GENOMIC DNA]</scope>
    <source>
        <strain evidence="2 3">DSM 45943</strain>
    </source>
</reference>
<dbReference type="PANTHER" id="PTHR43214">
    <property type="entry name" value="TWO-COMPONENT RESPONSE REGULATOR"/>
    <property type="match status" value="1"/>
</dbReference>
<name>A0A221W4E3_9PSEU</name>
<dbReference type="SMART" id="SM00421">
    <property type="entry name" value="HTH_LUXR"/>
    <property type="match status" value="1"/>
</dbReference>
<dbReference type="SUPFAM" id="SSF55785">
    <property type="entry name" value="PYP-like sensor domain (PAS domain)"/>
    <property type="match status" value="1"/>
</dbReference>
<organism evidence="2 3">
    <name type="scientific">Actinoalloteichus hoggarensis</name>
    <dbReference type="NCBI Taxonomy" id="1470176"/>
    <lineage>
        <taxon>Bacteria</taxon>
        <taxon>Bacillati</taxon>
        <taxon>Actinomycetota</taxon>
        <taxon>Actinomycetes</taxon>
        <taxon>Pseudonocardiales</taxon>
        <taxon>Pseudonocardiaceae</taxon>
        <taxon>Actinoalloteichus</taxon>
    </lineage>
</organism>
<dbReference type="RefSeq" id="WP_169725864.1">
    <property type="nucleotide sequence ID" value="NZ_CP022521.1"/>
</dbReference>
<dbReference type="InterPro" id="IPR035965">
    <property type="entry name" value="PAS-like_dom_sf"/>
</dbReference>
<sequence>MTDASSTMTPPRTLVAEGHRSADDHCDVYTSLFQQSGLCMAQLDTHLRVRDASEDFSEQFGRTSAQVRGLNFVELVHPSVRRPLQQHFGRLVEGTNKLFVDRLITVRQQRSAFLGDLRAMAVTEPSGTLKHILVLLNPANDDNRPVRPRKRFMLSPMDAMIVENIASGLSSVTIANKMYLSRQSVEYHVSNLIRELKVSNRTALIAKAYSLGILTSDTWPPRVRETYIK</sequence>
<dbReference type="EMBL" id="CP022521">
    <property type="protein sequence ID" value="ASO20644.1"/>
    <property type="molecule type" value="Genomic_DNA"/>
</dbReference>
<dbReference type="PANTHER" id="PTHR43214:SF43">
    <property type="entry name" value="TWO-COMPONENT RESPONSE REGULATOR"/>
    <property type="match status" value="1"/>
</dbReference>
<keyword evidence="1" id="KW-0238">DNA-binding</keyword>
<gene>
    <name evidence="2" type="primary">comA</name>
    <name evidence="2" type="ORF">AHOG_15015</name>
</gene>
<evidence type="ECO:0000256" key="1">
    <source>
        <dbReference type="ARBA" id="ARBA00023125"/>
    </source>
</evidence>
<evidence type="ECO:0000313" key="2">
    <source>
        <dbReference type="EMBL" id="ASO20644.1"/>
    </source>
</evidence>
<proteinExistence type="predicted"/>
<dbReference type="InterPro" id="IPR000014">
    <property type="entry name" value="PAS"/>
</dbReference>
<dbReference type="KEGG" id="ahg:AHOG_15015"/>
<keyword evidence="3" id="KW-1185">Reference proteome</keyword>
<dbReference type="Proteomes" id="UP000204221">
    <property type="component" value="Chromosome"/>
</dbReference>
<dbReference type="AlphaFoldDB" id="A0A221W4E3"/>
<dbReference type="PROSITE" id="PS50043">
    <property type="entry name" value="HTH_LUXR_2"/>
    <property type="match status" value="1"/>
</dbReference>
<protein>
    <submittedName>
        <fullName evidence="2">Transcriptional regulatory protein ComA</fullName>
    </submittedName>
</protein>
<dbReference type="NCBIfam" id="TIGR00229">
    <property type="entry name" value="sensory_box"/>
    <property type="match status" value="1"/>
</dbReference>
<evidence type="ECO:0000313" key="3">
    <source>
        <dbReference type="Proteomes" id="UP000204221"/>
    </source>
</evidence>
<accession>A0A221W4E3</accession>
<dbReference type="GO" id="GO:0006355">
    <property type="term" value="P:regulation of DNA-templated transcription"/>
    <property type="evidence" value="ECO:0007669"/>
    <property type="project" value="InterPro"/>
</dbReference>
<dbReference type="Pfam" id="PF08448">
    <property type="entry name" value="PAS_4"/>
    <property type="match status" value="1"/>
</dbReference>
<dbReference type="InterPro" id="IPR036388">
    <property type="entry name" value="WH-like_DNA-bd_sf"/>
</dbReference>